<keyword evidence="2" id="KW-1185">Reference proteome</keyword>
<protein>
    <submittedName>
        <fullName evidence="1">Class I SAM-dependent methyltransferase</fullName>
    </submittedName>
</protein>
<dbReference type="InterPro" id="IPR029063">
    <property type="entry name" value="SAM-dependent_MTases_sf"/>
</dbReference>
<sequence>MEIGVHTGAFSSRILRIVQPQVLHCVDPWKYEDSDIYKAACYGGQVTDGQAGMDKRYLAVCARFDHAIRAGQVEIHRGYSRDVLAEFPDDFFDWVYIDGNHLYEYVRKDLALCFKKVKLGGYITGDDYTDGGWWQGGVKKAVDECIQARAVAVVLLRNGQFVLRKTG</sequence>
<keyword evidence="1" id="KW-0808">Transferase</keyword>
<comment type="caution">
    <text evidence="1">The sequence shown here is derived from an EMBL/GenBank/DDBJ whole genome shotgun (WGS) entry which is preliminary data.</text>
</comment>
<accession>A0ABS4D461</accession>
<gene>
    <name evidence="1" type="ORF">EYB53_000780</name>
</gene>
<evidence type="ECO:0000313" key="2">
    <source>
        <dbReference type="Proteomes" id="UP001193081"/>
    </source>
</evidence>
<dbReference type="SUPFAM" id="SSF53335">
    <property type="entry name" value="S-adenosyl-L-methionine-dependent methyltransferases"/>
    <property type="match status" value="1"/>
</dbReference>
<name>A0ABS4D461_9CHLR</name>
<keyword evidence="1" id="KW-0489">Methyltransferase</keyword>
<dbReference type="Pfam" id="PF13578">
    <property type="entry name" value="Methyltransf_24"/>
    <property type="match status" value="1"/>
</dbReference>
<evidence type="ECO:0000313" key="1">
    <source>
        <dbReference type="EMBL" id="MBP1464230.1"/>
    </source>
</evidence>
<dbReference type="Proteomes" id="UP001193081">
    <property type="component" value="Unassembled WGS sequence"/>
</dbReference>
<reference evidence="1 2" key="1">
    <citation type="submission" date="2021-03" db="EMBL/GenBank/DDBJ databases">
        <authorList>
            <person name="Grouzdev D.S."/>
        </authorList>
    </citation>
    <scope>NUCLEOTIDE SEQUENCE [LARGE SCALE GENOMIC DNA]</scope>
    <source>
        <strain evidence="1 2">M50-1</strain>
    </source>
</reference>
<dbReference type="RefSeq" id="WP_167857180.1">
    <property type="nucleotide sequence ID" value="NZ_SIJK02000001.1"/>
</dbReference>
<dbReference type="EMBL" id="SIJK02000001">
    <property type="protein sequence ID" value="MBP1464230.1"/>
    <property type="molecule type" value="Genomic_DNA"/>
</dbReference>
<proteinExistence type="predicted"/>
<organism evidence="1 2">
    <name type="scientific">Candidatus Chloroploca mongolica</name>
    <dbReference type="NCBI Taxonomy" id="2528176"/>
    <lineage>
        <taxon>Bacteria</taxon>
        <taxon>Bacillati</taxon>
        <taxon>Chloroflexota</taxon>
        <taxon>Chloroflexia</taxon>
        <taxon>Chloroflexales</taxon>
        <taxon>Chloroflexineae</taxon>
        <taxon>Oscillochloridaceae</taxon>
        <taxon>Candidatus Chloroploca</taxon>
    </lineage>
</organism>
<dbReference type="Gene3D" id="3.40.50.150">
    <property type="entry name" value="Vaccinia Virus protein VP39"/>
    <property type="match status" value="1"/>
</dbReference>
<dbReference type="GO" id="GO:0032259">
    <property type="term" value="P:methylation"/>
    <property type="evidence" value="ECO:0007669"/>
    <property type="project" value="UniProtKB-KW"/>
</dbReference>
<dbReference type="GO" id="GO:0008168">
    <property type="term" value="F:methyltransferase activity"/>
    <property type="evidence" value="ECO:0007669"/>
    <property type="project" value="UniProtKB-KW"/>
</dbReference>